<feature type="region of interest" description="Disordered" evidence="1">
    <location>
        <begin position="25"/>
        <end position="52"/>
    </location>
</feature>
<comment type="caution">
    <text evidence="2">The sequence shown here is derived from an EMBL/GenBank/DDBJ whole genome shotgun (WGS) entry which is preliminary data.</text>
</comment>
<organism evidence="2 3">
    <name type="scientific">Dyadobacter psychrotolerans</name>
    <dbReference type="NCBI Taxonomy" id="2541721"/>
    <lineage>
        <taxon>Bacteria</taxon>
        <taxon>Pseudomonadati</taxon>
        <taxon>Bacteroidota</taxon>
        <taxon>Cytophagia</taxon>
        <taxon>Cytophagales</taxon>
        <taxon>Spirosomataceae</taxon>
        <taxon>Dyadobacter</taxon>
    </lineage>
</organism>
<gene>
    <name evidence="2" type="ORF">E0F88_00015</name>
</gene>
<dbReference type="Proteomes" id="UP000294850">
    <property type="component" value="Unassembled WGS sequence"/>
</dbReference>
<dbReference type="EMBL" id="SMFL01000001">
    <property type="protein sequence ID" value="TDE17984.1"/>
    <property type="molecule type" value="Genomic_DNA"/>
</dbReference>
<evidence type="ECO:0000256" key="1">
    <source>
        <dbReference type="SAM" id="MobiDB-lite"/>
    </source>
</evidence>
<proteinExistence type="predicted"/>
<evidence type="ECO:0000313" key="3">
    <source>
        <dbReference type="Proteomes" id="UP000294850"/>
    </source>
</evidence>
<sequence length="68" mass="7538">MTTSLIIPEVPPIPEPPEFVPIPAVPENPRFPEITPENDPTPLTIPEETPPGKFSTLYLHINQISKVI</sequence>
<dbReference type="RefSeq" id="WP_131955450.1">
    <property type="nucleotide sequence ID" value="NZ_SMFL01000001.1"/>
</dbReference>
<accession>A0A4R5DZ63</accession>
<protein>
    <submittedName>
        <fullName evidence="2">Uncharacterized protein</fullName>
    </submittedName>
</protein>
<name>A0A4R5DZ63_9BACT</name>
<evidence type="ECO:0000313" key="2">
    <source>
        <dbReference type="EMBL" id="TDE17984.1"/>
    </source>
</evidence>
<reference evidence="2 3" key="1">
    <citation type="submission" date="2019-03" db="EMBL/GenBank/DDBJ databases">
        <title>Dyadobacter AR-3-6 sp. nov., isolated from arctic soil.</title>
        <authorList>
            <person name="Chaudhary D.K."/>
        </authorList>
    </citation>
    <scope>NUCLEOTIDE SEQUENCE [LARGE SCALE GENOMIC DNA]</scope>
    <source>
        <strain evidence="2 3">AR-3-6</strain>
    </source>
</reference>
<dbReference type="AlphaFoldDB" id="A0A4R5DZ63"/>
<keyword evidence="3" id="KW-1185">Reference proteome</keyword>